<name>A0A3A8A9T3_9HYPH</name>
<sequence length="234" mass="26956">MTSQTLAAETIADPYSNPESIESRFRRARFARVEALIEQALDNRKAIDIIDLGGREIYWTVGAEFLARHRGRVRIHLVNLESDLVPVRDTGLFEAHAGDACDTHSYKANAFDLVHSNSVIEHVGGWDRIGQFADNVRRLAPRYFVQTPNFWFPLEPHFRVPGYQWLPARWRTHLLQMRRLGFYDREPDYRKARSIVEEVKLLTRHDMANLFPDADIAMERVAGLPKSIMASRAA</sequence>
<comment type="caution">
    <text evidence="1">The sequence shown here is derived from an EMBL/GenBank/DDBJ whole genome shotgun (WGS) entry which is preliminary data.</text>
</comment>
<reference evidence="1 2" key="1">
    <citation type="journal article" date="2018" name="Int. J. Syst. Bacteriol.">
        <title>Oceaniradius stylonemae gen. nov., sp. nov., isolated from a red alga, Stylonema cornu-cervi.</title>
        <authorList>
            <person name="Jeong S."/>
        </authorList>
    </citation>
    <scope>NUCLEOTIDE SEQUENCE [LARGE SCALE GENOMIC DNA]</scope>
    <source>
        <strain evidence="1 2">StC1</strain>
    </source>
</reference>
<dbReference type="EMBL" id="QFWV02000004">
    <property type="protein sequence ID" value="RKF07092.1"/>
    <property type="molecule type" value="Genomic_DNA"/>
</dbReference>
<keyword evidence="1" id="KW-0808">Transferase</keyword>
<dbReference type="GO" id="GO:0008168">
    <property type="term" value="F:methyltransferase activity"/>
    <property type="evidence" value="ECO:0007669"/>
    <property type="project" value="UniProtKB-KW"/>
</dbReference>
<evidence type="ECO:0000313" key="1">
    <source>
        <dbReference type="EMBL" id="RKF07092.1"/>
    </source>
</evidence>
<protein>
    <submittedName>
        <fullName evidence="1">SAM-dependent methyltransferase</fullName>
    </submittedName>
</protein>
<accession>A0A3A8A9T3</accession>
<dbReference type="Proteomes" id="UP000246132">
    <property type="component" value="Unassembled WGS sequence"/>
</dbReference>
<organism evidence="1 2">
    <name type="scientific">Oceaniradius stylonematis</name>
    <dbReference type="NCBI Taxonomy" id="2184161"/>
    <lineage>
        <taxon>Bacteria</taxon>
        <taxon>Pseudomonadati</taxon>
        <taxon>Pseudomonadota</taxon>
        <taxon>Alphaproteobacteria</taxon>
        <taxon>Hyphomicrobiales</taxon>
        <taxon>Ahrensiaceae</taxon>
        <taxon>Oceaniradius</taxon>
    </lineage>
</organism>
<gene>
    <name evidence="1" type="ORF">DEM25_004325</name>
</gene>
<dbReference type="InterPro" id="IPR029063">
    <property type="entry name" value="SAM-dependent_MTases_sf"/>
</dbReference>
<proteinExistence type="predicted"/>
<evidence type="ECO:0000313" key="2">
    <source>
        <dbReference type="Proteomes" id="UP000246132"/>
    </source>
</evidence>
<dbReference type="OrthoDB" id="7260171at2"/>
<keyword evidence="1" id="KW-0489">Methyltransferase</keyword>
<keyword evidence="2" id="KW-1185">Reference proteome</keyword>
<dbReference type="GO" id="GO:0032259">
    <property type="term" value="P:methylation"/>
    <property type="evidence" value="ECO:0007669"/>
    <property type="project" value="UniProtKB-KW"/>
</dbReference>
<dbReference type="SUPFAM" id="SSF53335">
    <property type="entry name" value="S-adenosyl-L-methionine-dependent methyltransferases"/>
    <property type="match status" value="1"/>
</dbReference>
<dbReference type="RefSeq" id="WP_109767752.1">
    <property type="nucleotide sequence ID" value="NZ_QFWV02000004.1"/>
</dbReference>
<dbReference type="Gene3D" id="3.40.50.150">
    <property type="entry name" value="Vaccinia Virus protein VP39"/>
    <property type="match status" value="1"/>
</dbReference>
<dbReference type="AlphaFoldDB" id="A0A3A8A9T3"/>